<evidence type="ECO:0000256" key="8">
    <source>
        <dbReference type="ARBA" id="ARBA00022989"/>
    </source>
</evidence>
<feature type="transmembrane region" description="Helical" evidence="11">
    <location>
        <begin position="158"/>
        <end position="181"/>
    </location>
</feature>
<dbReference type="EMBL" id="RKLV01000002">
    <property type="protein sequence ID" value="MCX2818224.1"/>
    <property type="molecule type" value="Genomic_DNA"/>
</dbReference>
<feature type="compositionally biased region" description="Low complexity" evidence="10">
    <location>
        <begin position="55"/>
        <end position="68"/>
    </location>
</feature>
<accession>A0A9Q4GFJ8</accession>
<keyword evidence="14" id="KW-1185">Reference proteome</keyword>
<comment type="subcellular location">
    <subcellularLocation>
        <location evidence="1">Membrane</location>
        <topology evidence="1">Multi-pass membrane protein</topology>
    </subcellularLocation>
</comment>
<dbReference type="InterPro" id="IPR000058">
    <property type="entry name" value="Znf_AN1"/>
</dbReference>
<protein>
    <submittedName>
        <fullName evidence="13">Rhomboid family intramembrane serine protease</fullName>
        <ecNumber evidence="13">3.4.21.105</ecNumber>
    </submittedName>
</protein>
<evidence type="ECO:0000256" key="9">
    <source>
        <dbReference type="ARBA" id="ARBA00023136"/>
    </source>
</evidence>
<reference evidence="13" key="1">
    <citation type="submission" date="2022-09" db="EMBL/GenBank/DDBJ databases">
        <title>Haloadaptaus new haloarchaeum isolated from saline soil.</title>
        <authorList>
            <person name="Duran-Viseras A."/>
            <person name="Sanchez-Porro C."/>
            <person name="Ventosa A."/>
        </authorList>
    </citation>
    <scope>NUCLEOTIDE SEQUENCE</scope>
    <source>
        <strain evidence="13">F3-133</strain>
    </source>
</reference>
<keyword evidence="9 11" id="KW-0472">Membrane</keyword>
<proteinExistence type="inferred from homology"/>
<comment type="similarity">
    <text evidence="2">Belongs to the peptidase S54 family.</text>
</comment>
<evidence type="ECO:0000256" key="3">
    <source>
        <dbReference type="ARBA" id="ARBA00022692"/>
    </source>
</evidence>
<keyword evidence="4" id="KW-0479">Metal-binding</keyword>
<evidence type="ECO:0000256" key="6">
    <source>
        <dbReference type="ARBA" id="ARBA00022801"/>
    </source>
</evidence>
<dbReference type="PANTHER" id="PTHR43731">
    <property type="entry name" value="RHOMBOID PROTEASE"/>
    <property type="match status" value="1"/>
</dbReference>
<evidence type="ECO:0000256" key="5">
    <source>
        <dbReference type="ARBA" id="ARBA00022771"/>
    </source>
</evidence>
<dbReference type="AlphaFoldDB" id="A0A9Q4GFJ8"/>
<feature type="transmembrane region" description="Helical" evidence="11">
    <location>
        <begin position="245"/>
        <end position="265"/>
    </location>
</feature>
<dbReference type="PANTHER" id="PTHR43731:SF14">
    <property type="entry name" value="PRESENILIN-ASSOCIATED RHOMBOID-LIKE PROTEIN, MITOCHONDRIAL"/>
    <property type="match status" value="1"/>
</dbReference>
<dbReference type="EC" id="3.4.21.105" evidence="13"/>
<evidence type="ECO:0000256" key="1">
    <source>
        <dbReference type="ARBA" id="ARBA00004141"/>
    </source>
</evidence>
<name>A0A9Q4GFJ8_9EURY</name>
<keyword evidence="7" id="KW-0862">Zinc</keyword>
<dbReference type="Gene3D" id="1.20.1540.10">
    <property type="entry name" value="Rhomboid-like"/>
    <property type="match status" value="1"/>
</dbReference>
<dbReference type="Gene3D" id="4.10.1110.10">
    <property type="entry name" value="AN1-like Zinc finger"/>
    <property type="match status" value="1"/>
</dbReference>
<sequence length="295" mass="31301">MQRCEECGEEVSMPYTCSFCGNRFCSQHRLPENHSCDGLSSYERDVRESGKVYDGPSTSPPTSTGETGYSLPSIDGNVTYYLLGGMALTFVVQILLLSFGYGRLHNALFVLHPNRLQYVWTWVTSVFAHGGPAHILINGLILFFFGTLLERKIGSERFLALFFVAGIVAGLSQGVATLLTVDALGPQNGALGASGAIAAVLGALTVLNPNLRVYLWFFIPMPLWVLTIGFAAYDTFYAATGGVGAGGVARLAHLSGLALGLAYGWKLKQEGVAVRDRLNFGGGPGGPGGPGGGRI</sequence>
<keyword evidence="8 11" id="KW-1133">Transmembrane helix</keyword>
<feature type="transmembrane region" description="Helical" evidence="11">
    <location>
        <begin position="214"/>
        <end position="233"/>
    </location>
</feature>
<dbReference type="GO" id="GO:0008270">
    <property type="term" value="F:zinc ion binding"/>
    <property type="evidence" value="ECO:0007669"/>
    <property type="project" value="UniProtKB-KW"/>
</dbReference>
<feature type="transmembrane region" description="Helical" evidence="11">
    <location>
        <begin position="119"/>
        <end position="146"/>
    </location>
</feature>
<dbReference type="Pfam" id="PF01694">
    <property type="entry name" value="Rhomboid"/>
    <property type="match status" value="1"/>
</dbReference>
<evidence type="ECO:0000256" key="2">
    <source>
        <dbReference type="ARBA" id="ARBA00009045"/>
    </source>
</evidence>
<comment type="caution">
    <text evidence="13">The sequence shown here is derived from an EMBL/GenBank/DDBJ whole genome shotgun (WGS) entry which is preliminary data.</text>
</comment>
<dbReference type="PROSITE" id="PS51039">
    <property type="entry name" value="ZF_AN1"/>
    <property type="match status" value="1"/>
</dbReference>
<keyword evidence="3 11" id="KW-0812">Transmembrane</keyword>
<dbReference type="InterPro" id="IPR050925">
    <property type="entry name" value="Rhomboid_protease_S54"/>
</dbReference>
<keyword evidence="5" id="KW-0863">Zinc-finger</keyword>
<dbReference type="InterPro" id="IPR035896">
    <property type="entry name" value="AN1-like_Znf"/>
</dbReference>
<dbReference type="InterPro" id="IPR022764">
    <property type="entry name" value="Peptidase_S54_rhomboid_dom"/>
</dbReference>
<dbReference type="Pfam" id="PF01428">
    <property type="entry name" value="zf-AN1"/>
    <property type="match status" value="1"/>
</dbReference>
<gene>
    <name evidence="13" type="ORF">EGH25_02515</name>
</gene>
<dbReference type="GO" id="GO:0004252">
    <property type="term" value="F:serine-type endopeptidase activity"/>
    <property type="evidence" value="ECO:0007669"/>
    <property type="project" value="InterPro"/>
</dbReference>
<organism evidence="13 14">
    <name type="scientific">Halorutilus salinus</name>
    <dbReference type="NCBI Taxonomy" id="2487751"/>
    <lineage>
        <taxon>Archaea</taxon>
        <taxon>Methanobacteriati</taxon>
        <taxon>Methanobacteriota</taxon>
        <taxon>Stenosarchaea group</taxon>
        <taxon>Halobacteria</taxon>
        <taxon>Halorutilales</taxon>
        <taxon>Halorutilaceae</taxon>
        <taxon>Halorutilus</taxon>
    </lineage>
</organism>
<evidence type="ECO:0000256" key="4">
    <source>
        <dbReference type="ARBA" id="ARBA00022723"/>
    </source>
</evidence>
<feature type="transmembrane region" description="Helical" evidence="11">
    <location>
        <begin position="78"/>
        <end position="99"/>
    </location>
</feature>
<dbReference type="SMART" id="SM01160">
    <property type="entry name" value="DUF1751"/>
    <property type="match status" value="1"/>
</dbReference>
<evidence type="ECO:0000259" key="12">
    <source>
        <dbReference type="PROSITE" id="PS51039"/>
    </source>
</evidence>
<evidence type="ECO:0000313" key="14">
    <source>
        <dbReference type="Proteomes" id="UP001149411"/>
    </source>
</evidence>
<keyword evidence="13" id="KW-0645">Protease</keyword>
<feature type="transmembrane region" description="Helical" evidence="11">
    <location>
        <begin position="187"/>
        <end position="207"/>
    </location>
</feature>
<keyword evidence="6 13" id="KW-0378">Hydrolase</keyword>
<dbReference type="Proteomes" id="UP001149411">
    <property type="component" value="Unassembled WGS sequence"/>
</dbReference>
<dbReference type="GO" id="GO:0016020">
    <property type="term" value="C:membrane"/>
    <property type="evidence" value="ECO:0007669"/>
    <property type="project" value="UniProtKB-SubCell"/>
</dbReference>
<evidence type="ECO:0000256" key="11">
    <source>
        <dbReference type="SAM" id="Phobius"/>
    </source>
</evidence>
<dbReference type="GO" id="GO:0006508">
    <property type="term" value="P:proteolysis"/>
    <property type="evidence" value="ECO:0007669"/>
    <property type="project" value="UniProtKB-KW"/>
</dbReference>
<feature type="domain" description="AN1-type" evidence="12">
    <location>
        <begin position="1"/>
        <end position="44"/>
    </location>
</feature>
<evidence type="ECO:0000256" key="7">
    <source>
        <dbReference type="ARBA" id="ARBA00022833"/>
    </source>
</evidence>
<dbReference type="SMART" id="SM00154">
    <property type="entry name" value="ZnF_AN1"/>
    <property type="match status" value="1"/>
</dbReference>
<evidence type="ECO:0000313" key="13">
    <source>
        <dbReference type="EMBL" id="MCX2818224.1"/>
    </source>
</evidence>
<dbReference type="RefSeq" id="WP_266085942.1">
    <property type="nucleotide sequence ID" value="NZ_RKLV01000002.1"/>
</dbReference>
<evidence type="ECO:0000256" key="10">
    <source>
        <dbReference type="SAM" id="MobiDB-lite"/>
    </source>
</evidence>
<dbReference type="InterPro" id="IPR035952">
    <property type="entry name" value="Rhomboid-like_sf"/>
</dbReference>
<feature type="region of interest" description="Disordered" evidence="10">
    <location>
        <begin position="49"/>
        <end position="68"/>
    </location>
</feature>
<dbReference type="SUPFAM" id="SSF144091">
    <property type="entry name" value="Rhomboid-like"/>
    <property type="match status" value="1"/>
</dbReference>
<dbReference type="SUPFAM" id="SSF118310">
    <property type="entry name" value="AN1-like Zinc finger"/>
    <property type="match status" value="1"/>
</dbReference>